<keyword evidence="1" id="KW-0812">Transmembrane</keyword>
<feature type="domain" description="YrhK" evidence="2">
    <location>
        <begin position="27"/>
        <end position="80"/>
    </location>
</feature>
<accession>A0A161RAX9</accession>
<gene>
    <name evidence="3" type="ORF">AV656_15050</name>
</gene>
<proteinExistence type="predicted"/>
<sequence length="104" mass="11668">MPLLKNLDKYEELDLPLSKYAIFFNKNYRVISLANEILIGLLFIIGSICFFFKDTMMAGTILFLVGSILLLIKPVLKMLRAVSFGKQTSYSDQSSGHGSHHGHS</sequence>
<keyword evidence="1" id="KW-0472">Membrane</keyword>
<dbReference type="AlphaFoldDB" id="A0A161RAX9"/>
<dbReference type="EMBL" id="LQNT01000013">
    <property type="protein sequence ID" value="KZE36452.1"/>
    <property type="molecule type" value="Genomic_DNA"/>
</dbReference>
<evidence type="ECO:0000313" key="4">
    <source>
        <dbReference type="Proteomes" id="UP000076490"/>
    </source>
</evidence>
<name>A0A161RAX9_9BACL</name>
<dbReference type="InterPro" id="IPR025424">
    <property type="entry name" value="YrhK_domain"/>
</dbReference>
<evidence type="ECO:0000313" key="3">
    <source>
        <dbReference type="EMBL" id="KZE36452.1"/>
    </source>
</evidence>
<keyword evidence="1" id="KW-1133">Transmembrane helix</keyword>
<reference evidence="3 4" key="1">
    <citation type="submission" date="2016-01" db="EMBL/GenBank/DDBJ databases">
        <title>Whole genome sequencing of Bhargavaea cecembensis T14.</title>
        <authorList>
            <person name="Hong K.W."/>
        </authorList>
    </citation>
    <scope>NUCLEOTIDE SEQUENCE [LARGE SCALE GENOMIC DNA]</scope>
    <source>
        <strain evidence="3 4">T14</strain>
    </source>
</reference>
<feature type="transmembrane region" description="Helical" evidence="1">
    <location>
        <begin position="33"/>
        <end position="52"/>
    </location>
</feature>
<evidence type="ECO:0000256" key="1">
    <source>
        <dbReference type="SAM" id="Phobius"/>
    </source>
</evidence>
<evidence type="ECO:0000259" key="2">
    <source>
        <dbReference type="Pfam" id="PF14145"/>
    </source>
</evidence>
<comment type="caution">
    <text evidence="3">The sequence shown here is derived from an EMBL/GenBank/DDBJ whole genome shotgun (WGS) entry which is preliminary data.</text>
</comment>
<dbReference type="Pfam" id="PF14145">
    <property type="entry name" value="YrhK"/>
    <property type="match status" value="1"/>
</dbReference>
<dbReference type="Proteomes" id="UP000076490">
    <property type="component" value="Unassembled WGS sequence"/>
</dbReference>
<feature type="transmembrane region" description="Helical" evidence="1">
    <location>
        <begin position="58"/>
        <end position="76"/>
    </location>
</feature>
<organism evidence="3 4">
    <name type="scientific">Bhargavaea cecembensis</name>
    <dbReference type="NCBI Taxonomy" id="394098"/>
    <lineage>
        <taxon>Bacteria</taxon>
        <taxon>Bacillati</taxon>
        <taxon>Bacillota</taxon>
        <taxon>Bacilli</taxon>
        <taxon>Bacillales</taxon>
        <taxon>Caryophanaceae</taxon>
        <taxon>Bhargavaea</taxon>
    </lineage>
</organism>
<protein>
    <recommendedName>
        <fullName evidence="2">YrhK domain-containing protein</fullName>
    </recommendedName>
</protein>